<keyword evidence="2" id="KW-1185">Reference proteome</keyword>
<accession>A0A934M742</accession>
<comment type="caution">
    <text evidence="1">The sequence shown here is derived from an EMBL/GenBank/DDBJ whole genome shotgun (WGS) entry which is preliminary data.</text>
</comment>
<proteinExistence type="predicted"/>
<protein>
    <submittedName>
        <fullName evidence="1">Uncharacterized protein</fullName>
    </submittedName>
</protein>
<sequence length="1218" mass="129383">MSGSANPIADLNDSLLGWASQTELKLAQVLADRDRVTGTGLKSDDIECIERFYGTFLSRQMSAGATIAGLVDVTPTVAVVTLVARAARMTDRSSFFDEYLHGLGLAPSDGLTGDLADVTVNLVRRVGLQVPDALEDPVLLLATHAGVTGNEVPGLLELLDILDGADRELTGPGIVDMLADGSYAEHLPTDDDDEDRPVTLLPVTADVAAAAPEILGDVLAGVIELRELTRTDPRGWRALLAGQDDRGRGILPVLLRGAVAAELRERPVGTPDRGSAVGVATREHTPRVIFDAHRGKVCLRLSEQVLPEGQDAEVQWRVSVEGTTRIYRTGRSWGETGGFSELLDLHVERQLREITVADITNDTTWVVPVVDSDDPVLVFSIKGQNLTDLASLHHPELIVVTPDDSRLVDVVTGADIPVISSGAVDGWAGWTARRVDTSQVASLQVLRPGQTPSPMHNVRCVDPRQRVMFRDPGAPVADLRSLGGLPIHSASLLAEFPPTVSGAEETWWLSISAYAGTGHAGDEVAPAEPLIIPAEGGVFDIFDPELYDAPWVGEYLVRLRGPRNESFRHEFAIVEGIDATTDIHGACRSVRIPATGGLSEASCTIRPGDKPFTAKPRTIHVAPDEAGGDAVITTDEGDAMPLRFTPPRLTFEVPLTTQPPMWRTTRFVCGARQFDAGGVLRIRATGELGDPKVTVRNHHGAPLRTVRLTAEDGRTYTAPMAQLAASTAVLPGGRMEFEWTDPRSDRRVSVNLALIDPAPHATGVTVGDGHLVFEGVSRDRALGAWVWPATAPWVFARTIPVTDGRTELPTDFIDAGELTVQLHSADPFSVLRAPIVPGTTALTASQPGHYTGSSEPLNELSAFLSGDSETAPTDASVMPVLWDFLAGFSPDTGVTSDPDSEAAVGAGQLRRAVSTALAANPAAALAGLSASLVPSEAQPGKVVVSGLVHGPFAAPAAEPDADDDGDPVEGEVAPAPETRDAAVAIHRTAWIGTLELLAQLPAVHAAVEDGEPRARLRTLLDRLAEVAGKRLVETLSTGRDATLDTACIDQSTVQIAQMDEAQQESLLKMFFAQAEIVPGPIMDDSARLLAVFETFNKRHELNALLADREMVTSAAALMKAMRGANRRLYSSARVRFDKLEGVDTDSGANTWALAPVVSLVFALAARMHAHGLMGKSKLLTAATPGWSRLADLTPDLVTGDLIAAEAMVLAVTNPGIGD</sequence>
<dbReference type="AlphaFoldDB" id="A0A934M742"/>
<dbReference type="RefSeq" id="WP_198738210.1">
    <property type="nucleotide sequence ID" value="NZ_JAEIOS010000011.1"/>
</dbReference>
<gene>
    <name evidence="1" type="ORF">JDV75_05475</name>
</gene>
<evidence type="ECO:0000313" key="1">
    <source>
        <dbReference type="EMBL" id="MBI8989209.1"/>
    </source>
</evidence>
<evidence type="ECO:0000313" key="2">
    <source>
        <dbReference type="Proteomes" id="UP000645966"/>
    </source>
</evidence>
<organism evidence="1 2">
    <name type="scientific">Corynebacterium meridianum</name>
    <dbReference type="NCBI Taxonomy" id="2765363"/>
    <lineage>
        <taxon>Bacteria</taxon>
        <taxon>Bacillati</taxon>
        <taxon>Actinomycetota</taxon>
        <taxon>Actinomycetes</taxon>
        <taxon>Mycobacteriales</taxon>
        <taxon>Corynebacteriaceae</taxon>
        <taxon>Corynebacterium</taxon>
    </lineage>
</organism>
<dbReference type="EMBL" id="JAEIOS010000011">
    <property type="protein sequence ID" value="MBI8989209.1"/>
    <property type="molecule type" value="Genomic_DNA"/>
</dbReference>
<reference evidence="1" key="1">
    <citation type="submission" date="2020-12" db="EMBL/GenBank/DDBJ databases">
        <title>Genome public.</title>
        <authorList>
            <person name="Sun Q."/>
        </authorList>
    </citation>
    <scope>NUCLEOTIDE SEQUENCE</scope>
    <source>
        <strain evidence="1">CCM 8863</strain>
    </source>
</reference>
<dbReference type="Proteomes" id="UP000645966">
    <property type="component" value="Unassembled WGS sequence"/>
</dbReference>
<name>A0A934M742_9CORY</name>